<accession>A0A382SVR7</accession>
<dbReference type="GO" id="GO:0005886">
    <property type="term" value="C:plasma membrane"/>
    <property type="evidence" value="ECO:0007669"/>
    <property type="project" value="TreeGrafter"/>
</dbReference>
<dbReference type="InterPro" id="IPR025857">
    <property type="entry name" value="MacB_PCD"/>
</dbReference>
<dbReference type="AlphaFoldDB" id="A0A382SVR7"/>
<dbReference type="PANTHER" id="PTHR30572">
    <property type="entry name" value="MEMBRANE COMPONENT OF TRANSPORTER-RELATED"/>
    <property type="match status" value="1"/>
</dbReference>
<name>A0A382SVR7_9ZZZZ</name>
<dbReference type="PANTHER" id="PTHR30572:SF4">
    <property type="entry name" value="ABC TRANSPORTER PERMEASE YTRF"/>
    <property type="match status" value="1"/>
</dbReference>
<feature type="domain" description="MacB-like periplasmic core" evidence="1">
    <location>
        <begin position="16"/>
        <end position="232"/>
    </location>
</feature>
<dbReference type="EMBL" id="UINC01131966">
    <property type="protein sequence ID" value="SVD13986.1"/>
    <property type="molecule type" value="Genomic_DNA"/>
</dbReference>
<evidence type="ECO:0000259" key="1">
    <source>
        <dbReference type="Pfam" id="PF12704"/>
    </source>
</evidence>
<dbReference type="GO" id="GO:0022857">
    <property type="term" value="F:transmembrane transporter activity"/>
    <property type="evidence" value="ECO:0007669"/>
    <property type="project" value="TreeGrafter"/>
</dbReference>
<evidence type="ECO:0000313" key="2">
    <source>
        <dbReference type="EMBL" id="SVD13986.1"/>
    </source>
</evidence>
<organism evidence="2">
    <name type="scientific">marine metagenome</name>
    <dbReference type="NCBI Taxonomy" id="408172"/>
    <lineage>
        <taxon>unclassified sequences</taxon>
        <taxon>metagenomes</taxon>
        <taxon>ecological metagenomes</taxon>
    </lineage>
</organism>
<reference evidence="2" key="1">
    <citation type="submission" date="2018-05" db="EMBL/GenBank/DDBJ databases">
        <authorList>
            <person name="Lanie J.A."/>
            <person name="Ng W.-L."/>
            <person name="Kazmierczak K.M."/>
            <person name="Andrzejewski T.M."/>
            <person name="Davidsen T.M."/>
            <person name="Wayne K.J."/>
            <person name="Tettelin H."/>
            <person name="Glass J.I."/>
            <person name="Rusch D."/>
            <person name="Podicherti R."/>
            <person name="Tsui H.-C.T."/>
            <person name="Winkler M.E."/>
        </authorList>
    </citation>
    <scope>NUCLEOTIDE SEQUENCE</scope>
</reference>
<sequence>MITAISSLAANKLRAGLTLLGIVIGVAAVISLLSIGRGAQGAITERIQTLGTNLLFVRPGGTTQGGVFGGQGSALTLTLDDALALQDEVLAPSVKAVAPELGTSGQVVAGRENTFTQIAGVTPEYQFVREFTVASGQFITQTHLDRSSQVVVLGSSVAEDLFGFRDPVGQPVRINGRQFIVVGVLESKGGGFFGSFDDLVVVPITTVYNRLSSSRTAQGGVSVQTINVQVDDVGA</sequence>
<feature type="non-terminal residue" evidence="2">
    <location>
        <position position="235"/>
    </location>
</feature>
<proteinExistence type="predicted"/>
<protein>
    <recommendedName>
        <fullName evidence="1">MacB-like periplasmic core domain-containing protein</fullName>
    </recommendedName>
</protein>
<gene>
    <name evidence="2" type="ORF">METZ01_LOCUS366840</name>
</gene>
<dbReference type="InterPro" id="IPR050250">
    <property type="entry name" value="Macrolide_Exporter_MacB"/>
</dbReference>
<dbReference type="Pfam" id="PF12704">
    <property type="entry name" value="MacB_PCD"/>
    <property type="match status" value="1"/>
</dbReference>